<reference evidence="3" key="1">
    <citation type="journal article" date="2017" name="Cell">
        <title>Insights into land plant evolution garnered from the Marchantia polymorpha genome.</title>
        <authorList>
            <person name="Bowman J.L."/>
            <person name="Kohchi T."/>
            <person name="Yamato K.T."/>
            <person name="Jenkins J."/>
            <person name="Shu S."/>
            <person name="Ishizaki K."/>
            <person name="Yamaoka S."/>
            <person name="Nishihama R."/>
            <person name="Nakamura Y."/>
            <person name="Berger F."/>
            <person name="Adam C."/>
            <person name="Aki S.S."/>
            <person name="Althoff F."/>
            <person name="Araki T."/>
            <person name="Arteaga-Vazquez M.A."/>
            <person name="Balasubrmanian S."/>
            <person name="Barry K."/>
            <person name="Bauer D."/>
            <person name="Boehm C.R."/>
            <person name="Briginshaw L."/>
            <person name="Caballero-Perez J."/>
            <person name="Catarino B."/>
            <person name="Chen F."/>
            <person name="Chiyoda S."/>
            <person name="Chovatia M."/>
            <person name="Davies K.M."/>
            <person name="Delmans M."/>
            <person name="Demura T."/>
            <person name="Dierschke T."/>
            <person name="Dolan L."/>
            <person name="Dorantes-Acosta A.E."/>
            <person name="Eklund D.M."/>
            <person name="Florent S.N."/>
            <person name="Flores-Sandoval E."/>
            <person name="Fujiyama A."/>
            <person name="Fukuzawa H."/>
            <person name="Galik B."/>
            <person name="Grimanelli D."/>
            <person name="Grimwood J."/>
            <person name="Grossniklaus U."/>
            <person name="Hamada T."/>
            <person name="Haseloff J."/>
            <person name="Hetherington A.J."/>
            <person name="Higo A."/>
            <person name="Hirakawa Y."/>
            <person name="Hundley H.N."/>
            <person name="Ikeda Y."/>
            <person name="Inoue K."/>
            <person name="Inoue S.I."/>
            <person name="Ishida S."/>
            <person name="Jia Q."/>
            <person name="Kakita M."/>
            <person name="Kanazawa T."/>
            <person name="Kawai Y."/>
            <person name="Kawashima T."/>
            <person name="Kennedy M."/>
            <person name="Kinose K."/>
            <person name="Kinoshita T."/>
            <person name="Kohara Y."/>
            <person name="Koide E."/>
            <person name="Komatsu K."/>
            <person name="Kopischke S."/>
            <person name="Kubo M."/>
            <person name="Kyozuka J."/>
            <person name="Lagercrantz U."/>
            <person name="Lin S.S."/>
            <person name="Lindquist E."/>
            <person name="Lipzen A.M."/>
            <person name="Lu C.W."/>
            <person name="De Luna E."/>
            <person name="Martienssen R.A."/>
            <person name="Minamino N."/>
            <person name="Mizutani M."/>
            <person name="Mizutani M."/>
            <person name="Mochizuki N."/>
            <person name="Monte I."/>
            <person name="Mosher R."/>
            <person name="Nagasaki H."/>
            <person name="Nakagami H."/>
            <person name="Naramoto S."/>
            <person name="Nishitani K."/>
            <person name="Ohtani M."/>
            <person name="Okamoto T."/>
            <person name="Okumura M."/>
            <person name="Phillips J."/>
            <person name="Pollak B."/>
            <person name="Reinders A."/>
            <person name="Rovekamp M."/>
            <person name="Sano R."/>
            <person name="Sawa S."/>
            <person name="Schmid M.W."/>
            <person name="Shirakawa M."/>
            <person name="Solano R."/>
            <person name="Spunde A."/>
            <person name="Suetsugu N."/>
            <person name="Sugano S."/>
            <person name="Sugiyama A."/>
            <person name="Sun R."/>
            <person name="Suzuki Y."/>
            <person name="Takenaka M."/>
            <person name="Takezawa D."/>
            <person name="Tomogane H."/>
            <person name="Tsuzuki M."/>
            <person name="Ueda T."/>
            <person name="Umeda M."/>
            <person name="Ward J.M."/>
            <person name="Watanabe Y."/>
            <person name="Yazaki K."/>
            <person name="Yokoyama R."/>
            <person name="Yoshitake Y."/>
            <person name="Yotsui I."/>
            <person name="Zachgo S."/>
            <person name="Schmutz J."/>
        </authorList>
    </citation>
    <scope>NUCLEOTIDE SEQUENCE [LARGE SCALE GENOMIC DNA]</scope>
    <source>
        <strain evidence="3">Tak-1</strain>
    </source>
</reference>
<keyword evidence="3" id="KW-1185">Reference proteome</keyword>
<dbReference type="Proteomes" id="UP000244005">
    <property type="component" value="Unassembled WGS sequence"/>
</dbReference>
<dbReference type="EMBL" id="KZ772734">
    <property type="protein sequence ID" value="PTQ36604.1"/>
    <property type="molecule type" value="Genomic_DNA"/>
</dbReference>
<dbReference type="AlphaFoldDB" id="A0A2R6WRZ8"/>
<feature type="compositionally biased region" description="Low complexity" evidence="1">
    <location>
        <begin position="47"/>
        <end position="56"/>
    </location>
</feature>
<feature type="region of interest" description="Disordered" evidence="1">
    <location>
        <begin position="25"/>
        <end position="56"/>
    </location>
</feature>
<proteinExistence type="predicted"/>
<name>A0A2R6WRZ8_MARPO</name>
<evidence type="ECO:0000313" key="2">
    <source>
        <dbReference type="EMBL" id="PTQ36604.1"/>
    </source>
</evidence>
<sequence>MFRCYSQEAHGSSFTCRHGEENSVEFSKQQDESSELNLQEVGEWKQSSPSSLSLFSRSPSIKRSHFSWPRF</sequence>
<evidence type="ECO:0000256" key="1">
    <source>
        <dbReference type="SAM" id="MobiDB-lite"/>
    </source>
</evidence>
<gene>
    <name evidence="2" type="ORF">MARPO_0062s0030</name>
</gene>
<evidence type="ECO:0000313" key="3">
    <source>
        <dbReference type="Proteomes" id="UP000244005"/>
    </source>
</evidence>
<protein>
    <submittedName>
        <fullName evidence="2">Uncharacterized protein</fullName>
    </submittedName>
</protein>
<accession>A0A2R6WRZ8</accession>
<organism evidence="2 3">
    <name type="scientific">Marchantia polymorpha</name>
    <name type="common">Common liverwort</name>
    <name type="synonym">Marchantia aquatica</name>
    <dbReference type="NCBI Taxonomy" id="3197"/>
    <lineage>
        <taxon>Eukaryota</taxon>
        <taxon>Viridiplantae</taxon>
        <taxon>Streptophyta</taxon>
        <taxon>Embryophyta</taxon>
        <taxon>Marchantiophyta</taxon>
        <taxon>Marchantiopsida</taxon>
        <taxon>Marchantiidae</taxon>
        <taxon>Marchantiales</taxon>
        <taxon>Marchantiaceae</taxon>
        <taxon>Marchantia</taxon>
    </lineage>
</organism>
<dbReference type="Gramene" id="Mp7g04960.1">
    <property type="protein sequence ID" value="Mp7g04960.1.cds1"/>
    <property type="gene ID" value="Mp7g04960"/>
</dbReference>